<dbReference type="InterPro" id="IPR036179">
    <property type="entry name" value="Ig-like_dom_sf"/>
</dbReference>
<dbReference type="Pfam" id="PF13895">
    <property type="entry name" value="Ig_2"/>
    <property type="match status" value="3"/>
</dbReference>
<evidence type="ECO:0000256" key="5">
    <source>
        <dbReference type="ARBA" id="ARBA00022553"/>
    </source>
</evidence>
<comment type="subcellular location">
    <subcellularLocation>
        <location evidence="2">Cell junction</location>
    </subcellularLocation>
    <subcellularLocation>
        <location evidence="1">Cell membrane</location>
        <topology evidence="1">Single-pass type I membrane protein</topology>
    </subcellularLocation>
    <subcellularLocation>
        <location evidence="3">Membrane raft</location>
    </subcellularLocation>
</comment>
<feature type="domain" description="Ig-like" evidence="19">
    <location>
        <begin position="501"/>
        <end position="589"/>
    </location>
</feature>
<dbReference type="RefSeq" id="XP_012923089.1">
    <property type="nucleotide sequence ID" value="XM_013067635.2"/>
</dbReference>
<dbReference type="AlphaFoldDB" id="A0A0P6JFH6"/>
<dbReference type="CTD" id="5175"/>
<keyword evidence="12 17" id="KW-0472">Membrane</keyword>
<keyword evidence="14" id="KW-0325">Glycoprotein</keyword>
<dbReference type="InterPro" id="IPR040878">
    <property type="entry name" value="IL-40-like_Ig"/>
</dbReference>
<dbReference type="SMART" id="SM00409">
    <property type="entry name" value="IG"/>
    <property type="match status" value="4"/>
</dbReference>
<evidence type="ECO:0000313" key="21">
    <source>
        <dbReference type="Proteomes" id="UP000694906"/>
    </source>
</evidence>
<dbReference type="PANTHER" id="PTHR11481:SF5">
    <property type="entry name" value="PLATELET ENDOTHELIAL CELL ADHESION MOLECULE"/>
    <property type="match status" value="1"/>
</dbReference>
<name>A0A0P6JFH6_HETGA</name>
<dbReference type="Gene3D" id="2.60.40.10">
    <property type="entry name" value="Immunoglobulins"/>
    <property type="match status" value="5"/>
</dbReference>
<evidence type="ECO:0000256" key="15">
    <source>
        <dbReference type="ARBA" id="ARBA00023319"/>
    </source>
</evidence>
<feature type="transmembrane region" description="Helical" evidence="17">
    <location>
        <begin position="605"/>
        <end position="626"/>
    </location>
</feature>
<dbReference type="InterPro" id="IPR007110">
    <property type="entry name" value="Ig-like_dom"/>
</dbReference>
<proteinExistence type="predicted"/>
<feature type="domain" description="Ig-like" evidence="19">
    <location>
        <begin position="35"/>
        <end position="121"/>
    </location>
</feature>
<organism evidence="20">
    <name type="scientific">Heterocephalus glaber</name>
    <name type="common">Naked mole rat</name>
    <dbReference type="NCBI Taxonomy" id="10181"/>
    <lineage>
        <taxon>Eukaryota</taxon>
        <taxon>Metazoa</taxon>
        <taxon>Chordata</taxon>
        <taxon>Craniata</taxon>
        <taxon>Vertebrata</taxon>
        <taxon>Euteleostomi</taxon>
        <taxon>Mammalia</taxon>
        <taxon>Eutheria</taxon>
        <taxon>Euarchontoglires</taxon>
        <taxon>Glires</taxon>
        <taxon>Rodentia</taxon>
        <taxon>Hystricomorpha</taxon>
        <taxon>Bathyergidae</taxon>
        <taxon>Heterocephalus</taxon>
    </lineage>
</organism>
<keyword evidence="4" id="KW-1003">Cell membrane</keyword>
<evidence type="ECO:0000256" key="11">
    <source>
        <dbReference type="ARBA" id="ARBA00022989"/>
    </source>
</evidence>
<dbReference type="EMBL" id="GEBF01001271">
    <property type="protein sequence ID" value="JAO02362.1"/>
    <property type="molecule type" value="Transcribed_RNA"/>
</dbReference>
<evidence type="ECO:0000256" key="18">
    <source>
        <dbReference type="SAM" id="SignalP"/>
    </source>
</evidence>
<dbReference type="InterPro" id="IPR013783">
    <property type="entry name" value="Ig-like_fold"/>
</dbReference>
<dbReference type="InterPro" id="IPR003598">
    <property type="entry name" value="Ig_sub2"/>
</dbReference>
<evidence type="ECO:0000256" key="10">
    <source>
        <dbReference type="ARBA" id="ARBA00022949"/>
    </source>
</evidence>
<dbReference type="GO" id="GO:0009897">
    <property type="term" value="C:external side of plasma membrane"/>
    <property type="evidence" value="ECO:0007669"/>
    <property type="project" value="TreeGrafter"/>
</dbReference>
<dbReference type="GO" id="GO:0006955">
    <property type="term" value="P:immune response"/>
    <property type="evidence" value="ECO:0007669"/>
    <property type="project" value="TreeGrafter"/>
</dbReference>
<evidence type="ECO:0000256" key="3">
    <source>
        <dbReference type="ARBA" id="ARBA00004285"/>
    </source>
</evidence>
<accession>A0A0P6JFH6</accession>
<evidence type="ECO:0000313" key="22">
    <source>
        <dbReference type="RefSeq" id="XP_012923089.1"/>
    </source>
</evidence>
<feature type="domain" description="Ig-like" evidence="19">
    <location>
        <begin position="238"/>
        <end position="317"/>
    </location>
</feature>
<dbReference type="Proteomes" id="UP000694906">
    <property type="component" value="Unplaced"/>
</dbReference>
<dbReference type="PROSITE" id="PS50835">
    <property type="entry name" value="IG_LIKE"/>
    <property type="match status" value="4"/>
</dbReference>
<evidence type="ECO:0000256" key="4">
    <source>
        <dbReference type="ARBA" id="ARBA00022475"/>
    </source>
</evidence>
<keyword evidence="15" id="KW-0393">Immunoglobulin domain</keyword>
<keyword evidence="9" id="KW-0130">Cell adhesion</keyword>
<dbReference type="GeneID" id="101697615"/>
<keyword evidence="5" id="KW-0597">Phosphoprotein</keyword>
<dbReference type="SMART" id="SM00408">
    <property type="entry name" value="IGc2"/>
    <property type="match status" value="3"/>
</dbReference>
<gene>
    <name evidence="20" type="primary">PECAM1</name>
    <name evidence="22" type="synonym">Pecam1</name>
</gene>
<feature type="signal peptide" evidence="18">
    <location>
        <begin position="1"/>
        <end position="27"/>
    </location>
</feature>
<keyword evidence="7 18" id="KW-0732">Signal</keyword>
<sequence length="740" mass="82777">MRPVWAQRGMMWLGALLTLLLCSSLESQENSFTINTIHMQSLPDWTVQNGQNLTLQCIVDISTTSHIKPQYQVVFYKDDVLLYNVSSVKNTENFLIPQARVHDSGTYKCTVILNNKKKKTTPEYQLWVKGVPRPRMTLDKKEAIEGGVVTVNCSVPEERAPIHFKVEKFEQDPKIFKLKKEKTSWEQNFVTLEFPIREQDYVLYFTCQASISLGFQIETSETTRSEEMVTVTASFSTPKFQISPPGVITEGDQLHIRCTIQVTHLAHETPEILIQKDKAIVAHSRHSREAVYSVMATVEDNGNYTCKVESSRLSKVSSIVVNITELFPKPMLEFSSTRVDQGEKLDLLCSIPGAPPANFTIEKEGMIVSQGQNFTKITDGRDSGTYGCTAGIGKVVKRSNAVQITVCENISEPRIFHDTKSEIIKGQSIRVSCQSINGTSPITYHLLKGSDVLENITKTSNDPAVFQDNPTKDVEYKCIADNCHSYPEVSSEVLSIKVIAPVYQVKLTILRSAEVESGKEIVLQCSVNEGTGPITYKFYKDKESKPFHQAISNDTHVIWHKTQASKEQEGQYYCMASNKASVTQSSTQSNMLMVKVFLAPWKKGLIAVVIIGVIIATLIVGAKCYVMRKAKAKQMPVEMSRPAAPLLKSNNEKVSEPNIEANSHYGYSDEVGNHAMKPLNESKDSTNSDVEYTEVEVSSVEPHQVLGTKGTDTVYSEIRKADPNFVENRYSRTEVSLDRT</sequence>
<evidence type="ECO:0000256" key="2">
    <source>
        <dbReference type="ARBA" id="ARBA00004282"/>
    </source>
</evidence>
<reference evidence="20" key="1">
    <citation type="submission" date="2015-10" db="EMBL/GenBank/DDBJ databases">
        <title>FRAMA: From RNA-seq data to annotated mRNA assemblies.</title>
        <authorList>
            <person name="Bens M."/>
            <person name="Sahm A."/>
            <person name="Jahn N."/>
            <person name="Morhart M."/>
            <person name="Holtze S."/>
            <person name="Hildebrandt T.B."/>
            <person name="Platzer M."/>
            <person name="Szafranski K."/>
        </authorList>
    </citation>
    <scope>NUCLEOTIDE SEQUENCE</scope>
    <source>
        <tissue evidence="20">Skin</tissue>
    </source>
</reference>
<dbReference type="Pfam" id="PF17736">
    <property type="entry name" value="Ig_C17orf99"/>
    <property type="match status" value="1"/>
</dbReference>
<evidence type="ECO:0000256" key="6">
    <source>
        <dbReference type="ARBA" id="ARBA00022692"/>
    </source>
</evidence>
<dbReference type="OrthoDB" id="9950534at2759"/>
<feature type="chain" id="PRO_5044545395" description="Platelet endothelial cell adhesion molecule" evidence="18">
    <location>
        <begin position="28"/>
        <end position="740"/>
    </location>
</feature>
<feature type="domain" description="Ig-like" evidence="19">
    <location>
        <begin position="328"/>
        <end position="405"/>
    </location>
</feature>
<keyword evidence="6 17" id="KW-0812">Transmembrane</keyword>
<evidence type="ECO:0000256" key="16">
    <source>
        <dbReference type="ARBA" id="ARBA00049765"/>
    </source>
</evidence>
<evidence type="ECO:0000256" key="12">
    <source>
        <dbReference type="ARBA" id="ARBA00023136"/>
    </source>
</evidence>
<keyword evidence="21" id="KW-1185">Reference proteome</keyword>
<dbReference type="PANTHER" id="PTHR11481">
    <property type="entry name" value="IMMUNOGLOBULIN FC RECEPTOR"/>
    <property type="match status" value="1"/>
</dbReference>
<evidence type="ECO:0000313" key="20">
    <source>
        <dbReference type="EMBL" id="JAO02362.1"/>
    </source>
</evidence>
<evidence type="ECO:0000256" key="8">
    <source>
        <dbReference type="ARBA" id="ARBA00022737"/>
    </source>
</evidence>
<dbReference type="GO" id="GO:0045121">
    <property type="term" value="C:membrane raft"/>
    <property type="evidence" value="ECO:0007669"/>
    <property type="project" value="UniProtKB-SubCell"/>
</dbReference>
<dbReference type="InterPro" id="IPR050488">
    <property type="entry name" value="Ig_Fc_receptor"/>
</dbReference>
<dbReference type="SUPFAM" id="SSF48726">
    <property type="entry name" value="Immunoglobulin"/>
    <property type="match status" value="5"/>
</dbReference>
<dbReference type="Pfam" id="PF13927">
    <property type="entry name" value="Ig_3"/>
    <property type="match status" value="1"/>
</dbReference>
<dbReference type="GO" id="GO:0007166">
    <property type="term" value="P:cell surface receptor signaling pathway"/>
    <property type="evidence" value="ECO:0007669"/>
    <property type="project" value="TreeGrafter"/>
</dbReference>
<dbReference type="InterPro" id="IPR003599">
    <property type="entry name" value="Ig_sub"/>
</dbReference>
<evidence type="ECO:0000256" key="13">
    <source>
        <dbReference type="ARBA" id="ARBA00023157"/>
    </source>
</evidence>
<dbReference type="GO" id="GO:0004888">
    <property type="term" value="F:transmembrane signaling receptor activity"/>
    <property type="evidence" value="ECO:0007669"/>
    <property type="project" value="TreeGrafter"/>
</dbReference>
<evidence type="ECO:0000256" key="7">
    <source>
        <dbReference type="ARBA" id="ARBA00022729"/>
    </source>
</evidence>
<keyword evidence="10" id="KW-0965">Cell junction</keyword>
<keyword evidence="13" id="KW-1015">Disulfide bond</keyword>
<dbReference type="GO" id="GO:0098742">
    <property type="term" value="P:cell-cell adhesion via plasma-membrane adhesion molecules"/>
    <property type="evidence" value="ECO:0007669"/>
    <property type="project" value="TreeGrafter"/>
</dbReference>
<keyword evidence="11 17" id="KW-1133">Transmembrane helix</keyword>
<evidence type="ECO:0000256" key="9">
    <source>
        <dbReference type="ARBA" id="ARBA00022889"/>
    </source>
</evidence>
<protein>
    <recommendedName>
        <fullName evidence="16">Platelet endothelial cell adhesion molecule</fullName>
    </recommendedName>
</protein>
<evidence type="ECO:0000256" key="14">
    <source>
        <dbReference type="ARBA" id="ARBA00023180"/>
    </source>
</evidence>
<evidence type="ECO:0000259" key="19">
    <source>
        <dbReference type="PROSITE" id="PS50835"/>
    </source>
</evidence>
<evidence type="ECO:0000256" key="1">
    <source>
        <dbReference type="ARBA" id="ARBA00004251"/>
    </source>
</evidence>
<evidence type="ECO:0000256" key="17">
    <source>
        <dbReference type="SAM" id="Phobius"/>
    </source>
</evidence>
<reference evidence="22" key="2">
    <citation type="submission" date="2025-04" db="UniProtKB">
        <authorList>
            <consortium name="RefSeq"/>
        </authorList>
    </citation>
    <scope>IDENTIFICATION</scope>
</reference>
<dbReference type="GO" id="GO:0070161">
    <property type="term" value="C:anchoring junction"/>
    <property type="evidence" value="ECO:0007669"/>
    <property type="project" value="UniProtKB-SubCell"/>
</dbReference>
<keyword evidence="8" id="KW-0677">Repeat</keyword>